<dbReference type="InterPro" id="IPR044832">
    <property type="entry name" value="NRP-like"/>
</dbReference>
<dbReference type="Proteomes" id="UP000436088">
    <property type="component" value="Unassembled WGS sequence"/>
</dbReference>
<evidence type="ECO:0000313" key="3">
    <source>
        <dbReference type="Proteomes" id="UP000436088"/>
    </source>
</evidence>
<gene>
    <name evidence="2" type="ORF">F3Y22_tig00110332pilonHSYRG01283</name>
</gene>
<reference evidence="2" key="1">
    <citation type="submission" date="2019-09" db="EMBL/GenBank/DDBJ databases">
        <title>Draft genome information of white flower Hibiscus syriacus.</title>
        <authorList>
            <person name="Kim Y.-M."/>
        </authorList>
    </citation>
    <scope>NUCLEOTIDE SEQUENCE [LARGE SCALE GENOMIC DNA]</scope>
    <source>
        <strain evidence="2">YM2019G1</strain>
    </source>
</reference>
<dbReference type="InterPro" id="IPR015915">
    <property type="entry name" value="Kelch-typ_b-propeller"/>
</dbReference>
<sequence>MGAGRKTQTFTAKEKTQQRFTVNCSTTARNIRKRDLAGVIFGCKHSTFGECLYKHLFGLPSGHYSYALDIESGLPLFLFNYSDRKLHGIFEAASSGKLSINSSAWTMDGSKNTPYAVQKKWSALFKEEICPDATKQVEEFHLPAAEVNPGHLDLFNGEFDAQCVPDCWDESNEVEEAVLDPEDVQEYGEVASSKPNCAAFCSSVMTEPKVVPTYSQSEDTEVMLTLIMMCYVLIVVSWSAGVEVVSVQASSKGQFFRERAGKLEVKCPTNPATFYFLLQVESSLEIQQLTKKFSMLEMGSVSRSVEVDDSEEDKFQSMDGQPHPACDASICLVGGFDGCSDVCFGHLRFFSGHDENMDFNELSTMFVAGGGNGVECFSDAEMFDPNIGKWIPTQSLLHKRFALAAAEVNGILYVSGGYNGNQYLKFLLVKGNWLEEHFFRLALNVDFWGFFYPAAYFAFHLPFHPSQINGEIGSSRTFMGRIPSMSTKRGSHALVVLNGKLYTIGSFDGMRMVSTVEVFDPRAGSWMMMDSMNNCRGHFGTVVIGDEIHVIGGLEDDREVLDKVCSYSLIFRIWMWSRTRMVTGWQVSNWKATGKRCFFSAVLV</sequence>
<organism evidence="2 3">
    <name type="scientific">Hibiscus syriacus</name>
    <name type="common">Rose of Sharon</name>
    <dbReference type="NCBI Taxonomy" id="106335"/>
    <lineage>
        <taxon>Eukaryota</taxon>
        <taxon>Viridiplantae</taxon>
        <taxon>Streptophyta</taxon>
        <taxon>Embryophyta</taxon>
        <taxon>Tracheophyta</taxon>
        <taxon>Spermatophyta</taxon>
        <taxon>Magnoliopsida</taxon>
        <taxon>eudicotyledons</taxon>
        <taxon>Gunneridae</taxon>
        <taxon>Pentapetalae</taxon>
        <taxon>rosids</taxon>
        <taxon>malvids</taxon>
        <taxon>Malvales</taxon>
        <taxon>Malvaceae</taxon>
        <taxon>Malvoideae</taxon>
        <taxon>Hibiscus</taxon>
    </lineage>
</organism>
<name>A0A6A3AXX3_HIBSY</name>
<dbReference type="InterPro" id="IPR006652">
    <property type="entry name" value="Kelch_1"/>
</dbReference>
<dbReference type="SUPFAM" id="SSF117281">
    <property type="entry name" value="Kelch motif"/>
    <property type="match status" value="2"/>
</dbReference>
<dbReference type="PROSITE" id="PS51222">
    <property type="entry name" value="DCD"/>
    <property type="match status" value="1"/>
</dbReference>
<dbReference type="SMART" id="SM00612">
    <property type="entry name" value="Kelch"/>
    <property type="match status" value="2"/>
</dbReference>
<evidence type="ECO:0000259" key="1">
    <source>
        <dbReference type="PROSITE" id="PS51222"/>
    </source>
</evidence>
<dbReference type="AlphaFoldDB" id="A0A6A3AXX3"/>
<proteinExistence type="predicted"/>
<accession>A0A6A3AXX3</accession>
<keyword evidence="3" id="KW-1185">Reference proteome</keyword>
<dbReference type="GO" id="GO:0034976">
    <property type="term" value="P:response to endoplasmic reticulum stress"/>
    <property type="evidence" value="ECO:0007669"/>
    <property type="project" value="InterPro"/>
</dbReference>
<dbReference type="Pfam" id="PF10539">
    <property type="entry name" value="Dev_Cell_Death"/>
    <property type="match status" value="1"/>
</dbReference>
<feature type="domain" description="DCD" evidence="1">
    <location>
        <begin position="34"/>
        <end position="173"/>
    </location>
</feature>
<comment type="caution">
    <text evidence="2">The sequence shown here is derived from an EMBL/GenBank/DDBJ whole genome shotgun (WGS) entry which is preliminary data.</text>
</comment>
<dbReference type="PANTHER" id="PTHR46034:SF23">
    <property type="entry name" value="DCD (DEVELOPMENT AND CELL DEATH) DOMAIN PROTEIN"/>
    <property type="match status" value="1"/>
</dbReference>
<dbReference type="Pfam" id="PF01344">
    <property type="entry name" value="Kelch_1"/>
    <property type="match status" value="1"/>
</dbReference>
<dbReference type="EMBL" id="VEPZ02000937">
    <property type="protein sequence ID" value="KAE8709306.1"/>
    <property type="molecule type" value="Genomic_DNA"/>
</dbReference>
<dbReference type="PANTHER" id="PTHR46034">
    <property type="match status" value="1"/>
</dbReference>
<dbReference type="InterPro" id="IPR013989">
    <property type="entry name" value="Dev_and_cell_death_domain"/>
</dbReference>
<evidence type="ECO:0000313" key="2">
    <source>
        <dbReference type="EMBL" id="KAE8709306.1"/>
    </source>
</evidence>
<dbReference type="Gene3D" id="2.120.10.80">
    <property type="entry name" value="Kelch-type beta propeller"/>
    <property type="match status" value="2"/>
</dbReference>
<dbReference type="SMART" id="SM00767">
    <property type="entry name" value="DCD"/>
    <property type="match status" value="1"/>
</dbReference>
<protein>
    <submittedName>
        <fullName evidence="2">Beta-propeller</fullName>
    </submittedName>
</protein>